<sequence length="377" mass="42356">MPEELRERVPTSKEVMPILSATPKKPDTGEMQNDLVRLGLSCEQASLQNLRQYVQDVTEQLPRNPHGLQSFLIGKRDTNLKTTLSRSALEFVVHAPRLSQHTLRERADALSSHPGCGDFLRHVLSDNLGGASFVSAMTGVERDDPNFFEQLSAEHPNTVQLLAILAQHDIVPSSSGTWVPDESQQYIGTLMDNLSELLNHDRFDCLRTKQEKSNKKDTHRGQQSDSLWGVCKYQQLDRFNWNSPTVQIIKNSYVGLAANATSFLDVGIETQNLVAILSNKIAGLQDSQLTDYDPGPQELLVFLVKNPVIEDGYPTVDGAGALSITWNLYVHEYKSKKKKYKEGWMDVWLRSALYESYSEFNGVMLQDQMNDDTGLCP</sequence>
<accession>A0A7W9V3W1</accession>
<dbReference type="RefSeq" id="WP_184580403.1">
    <property type="nucleotide sequence ID" value="NZ_JACHJL010000041.1"/>
</dbReference>
<protein>
    <submittedName>
        <fullName evidence="1">Uncharacterized protein</fullName>
    </submittedName>
</protein>
<keyword evidence="2" id="KW-1185">Reference proteome</keyword>
<reference evidence="1 2" key="1">
    <citation type="submission" date="2020-08" db="EMBL/GenBank/DDBJ databases">
        <title>Genomic Encyclopedia of Type Strains, Phase III (KMG-III): the genomes of soil and plant-associated and newly described type strains.</title>
        <authorList>
            <person name="Whitman W."/>
        </authorList>
    </citation>
    <scope>NUCLEOTIDE SEQUENCE [LARGE SCALE GENOMIC DNA]</scope>
    <source>
        <strain evidence="1 2">CECT 8305</strain>
    </source>
</reference>
<gene>
    <name evidence="1" type="ORF">FHS42_007447</name>
</gene>
<evidence type="ECO:0000313" key="2">
    <source>
        <dbReference type="Proteomes" id="UP000588098"/>
    </source>
</evidence>
<name>A0A7W9V3W1_9ACTN</name>
<dbReference type="Proteomes" id="UP000588098">
    <property type="component" value="Unassembled WGS sequence"/>
</dbReference>
<dbReference type="EMBL" id="JACHJL010000041">
    <property type="protein sequence ID" value="MBB5940349.1"/>
    <property type="molecule type" value="Genomic_DNA"/>
</dbReference>
<proteinExistence type="predicted"/>
<evidence type="ECO:0000313" key="1">
    <source>
        <dbReference type="EMBL" id="MBB5940349.1"/>
    </source>
</evidence>
<organism evidence="1 2">
    <name type="scientific">Streptomyces zagrosensis</name>
    <dbReference type="NCBI Taxonomy" id="1042984"/>
    <lineage>
        <taxon>Bacteria</taxon>
        <taxon>Bacillati</taxon>
        <taxon>Actinomycetota</taxon>
        <taxon>Actinomycetes</taxon>
        <taxon>Kitasatosporales</taxon>
        <taxon>Streptomycetaceae</taxon>
        <taxon>Streptomyces</taxon>
    </lineage>
</organism>
<dbReference type="AlphaFoldDB" id="A0A7W9V3W1"/>
<comment type="caution">
    <text evidence="1">The sequence shown here is derived from an EMBL/GenBank/DDBJ whole genome shotgun (WGS) entry which is preliminary data.</text>
</comment>